<accession>A0A7S0S7X5</accession>
<dbReference type="GO" id="GO:0005737">
    <property type="term" value="C:cytoplasm"/>
    <property type="evidence" value="ECO:0007669"/>
    <property type="project" value="TreeGrafter"/>
</dbReference>
<reference evidence="5" key="1">
    <citation type="submission" date="2021-01" db="EMBL/GenBank/DDBJ databases">
        <authorList>
            <person name="Corre E."/>
            <person name="Pelletier E."/>
            <person name="Niang G."/>
            <person name="Scheremetjew M."/>
            <person name="Finn R."/>
            <person name="Kale V."/>
            <person name="Holt S."/>
            <person name="Cochrane G."/>
            <person name="Meng A."/>
            <person name="Brown T."/>
            <person name="Cohen L."/>
        </authorList>
    </citation>
    <scope>NUCLEOTIDE SEQUENCE</scope>
    <source>
        <strain evidence="5">SL-175</strain>
    </source>
</reference>
<feature type="compositionally biased region" description="Acidic residues" evidence="3">
    <location>
        <begin position="24"/>
        <end position="37"/>
    </location>
</feature>
<evidence type="ECO:0000259" key="4">
    <source>
        <dbReference type="PROSITE" id="PS50181"/>
    </source>
</evidence>
<feature type="domain" description="F-box" evidence="4">
    <location>
        <begin position="104"/>
        <end position="150"/>
    </location>
</feature>
<evidence type="ECO:0000256" key="3">
    <source>
        <dbReference type="SAM" id="MobiDB-lite"/>
    </source>
</evidence>
<organism evidence="5">
    <name type="scientific">Mantoniella antarctica</name>
    <dbReference type="NCBI Taxonomy" id="81844"/>
    <lineage>
        <taxon>Eukaryota</taxon>
        <taxon>Viridiplantae</taxon>
        <taxon>Chlorophyta</taxon>
        <taxon>Mamiellophyceae</taxon>
        <taxon>Mamiellales</taxon>
        <taxon>Mamiellaceae</taxon>
        <taxon>Mantoniella</taxon>
    </lineage>
</organism>
<evidence type="ECO:0000256" key="2">
    <source>
        <dbReference type="ARBA" id="ARBA00022786"/>
    </source>
</evidence>
<proteinExistence type="predicted"/>
<dbReference type="InterPro" id="IPR036047">
    <property type="entry name" value="F-box-like_dom_sf"/>
</dbReference>
<dbReference type="AlphaFoldDB" id="A0A7S0S7X5"/>
<dbReference type="PANTHER" id="PTHR46550:SF1">
    <property type="entry name" value="F-BOX PROTEIN 3"/>
    <property type="match status" value="1"/>
</dbReference>
<dbReference type="Pfam" id="PF12937">
    <property type="entry name" value="F-box-like"/>
    <property type="match status" value="1"/>
</dbReference>
<dbReference type="InterPro" id="IPR052121">
    <property type="entry name" value="F-box_SCF_Substrate_Recog"/>
</dbReference>
<protein>
    <recommendedName>
        <fullName evidence="4">F-box domain-containing protein</fullName>
    </recommendedName>
</protein>
<keyword evidence="2" id="KW-0833">Ubl conjugation pathway</keyword>
<dbReference type="PROSITE" id="PS50181">
    <property type="entry name" value="FBOX"/>
    <property type="match status" value="1"/>
</dbReference>
<evidence type="ECO:0000256" key="1">
    <source>
        <dbReference type="ARBA" id="ARBA00004906"/>
    </source>
</evidence>
<feature type="region of interest" description="Disordered" evidence="3">
    <location>
        <begin position="1"/>
        <end position="48"/>
    </location>
</feature>
<gene>
    <name evidence="5" type="ORF">MANT1106_LOCUS1909</name>
</gene>
<dbReference type="PANTHER" id="PTHR46550">
    <property type="entry name" value="F-BOX ONLY PROTEIN 3"/>
    <property type="match status" value="1"/>
</dbReference>
<dbReference type="SUPFAM" id="SSF81383">
    <property type="entry name" value="F-box domain"/>
    <property type="match status" value="1"/>
</dbReference>
<comment type="pathway">
    <text evidence="1">Protein modification; protein ubiquitination.</text>
</comment>
<dbReference type="EMBL" id="HBFC01003572">
    <property type="protein sequence ID" value="CAD8699227.1"/>
    <property type="molecule type" value="Transcribed_RNA"/>
</dbReference>
<name>A0A7S0S7X5_9CHLO</name>
<sequence>MAKTDAAGQWAADDREGPSPCRGDDDDESSDDDDFANELEAGLVEEEEKRTILGKRDFDDVADSRGGDRGCTLKAARTTATTATLGMDGELRERPRPHVQHDGAPGLASLPSDLTTQVLRYLSPEDLTVLATTCRALRGPAVDDSLWRRCYCTRFGHPKHQRDETLKQARSGGVGGGSWRVLYFDDDARELRQAVKNTPPELSPIYAQMQAAKRSQAPDPAVHGDDVLLTLTDAERVSRWRAFKGLGDCTETSSSHHSCSLRLGCAFHRFGADIFVCEATGRAHVCDDACRERVVDMDGMRETCEISGRSFDRILDEGAEGMVGGCDPAPERGWLAAAYEAGYGASSEKEMYAALWGGGGCAAIRANGCGADDSEDDAGSSDSSDSEID</sequence>
<evidence type="ECO:0000313" key="5">
    <source>
        <dbReference type="EMBL" id="CAD8699227.1"/>
    </source>
</evidence>
<dbReference type="Gene3D" id="1.20.1280.50">
    <property type="match status" value="1"/>
</dbReference>
<dbReference type="InterPro" id="IPR001810">
    <property type="entry name" value="F-box_dom"/>
</dbReference>